<sequence length="34" mass="4191">MIKNLWHLIYHYSPLYIIWILFSMVSVHTKNNKS</sequence>
<evidence type="ECO:0000313" key="3">
    <source>
        <dbReference type="Proteomes" id="UP001271640"/>
    </source>
</evidence>
<keyword evidence="3" id="KW-1185">Reference proteome</keyword>
<dbReference type="Proteomes" id="UP001271640">
    <property type="component" value="Unassembled WGS sequence"/>
</dbReference>
<name>A0ABU4SQC1_9GAMM</name>
<gene>
    <name evidence="2" type="ORF">FE394_16580</name>
</gene>
<evidence type="ECO:0000313" key="2">
    <source>
        <dbReference type="EMBL" id="MDX8000759.1"/>
    </source>
</evidence>
<keyword evidence="1" id="KW-1133">Transmembrane helix</keyword>
<keyword evidence="1" id="KW-0472">Membrane</keyword>
<proteinExistence type="predicted"/>
<organism evidence="2 3">
    <name type="scientific">Xenorhabdus littoralis</name>
    <dbReference type="NCBI Taxonomy" id="2582835"/>
    <lineage>
        <taxon>Bacteria</taxon>
        <taxon>Pseudomonadati</taxon>
        <taxon>Pseudomonadota</taxon>
        <taxon>Gammaproteobacteria</taxon>
        <taxon>Enterobacterales</taxon>
        <taxon>Morganellaceae</taxon>
        <taxon>Xenorhabdus</taxon>
    </lineage>
</organism>
<keyword evidence="1" id="KW-0812">Transmembrane</keyword>
<comment type="caution">
    <text evidence="2">The sequence shown here is derived from an EMBL/GenBank/DDBJ whole genome shotgun (WGS) entry which is preliminary data.</text>
</comment>
<accession>A0ABU4SQC1</accession>
<dbReference type="EMBL" id="VCDP01000079">
    <property type="protein sequence ID" value="MDX8000759.1"/>
    <property type="molecule type" value="Genomic_DNA"/>
</dbReference>
<feature type="transmembrane region" description="Helical" evidence="1">
    <location>
        <begin position="6"/>
        <end position="27"/>
    </location>
</feature>
<reference evidence="3" key="1">
    <citation type="journal article" date="2024" name="Toxins">
        <title>Genome Sequence Analysis of Native Xenorhabdus Strains Isolated from Entomopathogenic Nematodes in Argentina.</title>
        <authorList>
            <person name="Palma L."/>
            <person name="Frizzo L."/>
            <person name="Kaiser S."/>
            <person name="Berry C."/>
            <person name="Caballero P."/>
            <person name="Bode H.B."/>
            <person name="Del Valle E.E."/>
        </authorList>
    </citation>
    <scope>NUCLEOTIDE SEQUENCE [LARGE SCALE GENOMIC DNA]</scope>
    <source>
        <strain evidence="3">Reich</strain>
    </source>
</reference>
<protein>
    <submittedName>
        <fullName evidence="2">Potassium-transporting ATPase</fullName>
    </submittedName>
</protein>
<evidence type="ECO:0000256" key="1">
    <source>
        <dbReference type="SAM" id="Phobius"/>
    </source>
</evidence>